<proteinExistence type="predicted"/>
<dbReference type="STRING" id="1590841.A0A2R6PBA8"/>
<accession>A0A2R6PBA8</accession>
<organism evidence="8 9">
    <name type="scientific">Actinidia chinensis var. chinensis</name>
    <name type="common">Chinese soft-hair kiwi</name>
    <dbReference type="NCBI Taxonomy" id="1590841"/>
    <lineage>
        <taxon>Eukaryota</taxon>
        <taxon>Viridiplantae</taxon>
        <taxon>Streptophyta</taxon>
        <taxon>Embryophyta</taxon>
        <taxon>Tracheophyta</taxon>
        <taxon>Spermatophyta</taxon>
        <taxon>Magnoliopsida</taxon>
        <taxon>eudicotyledons</taxon>
        <taxon>Gunneridae</taxon>
        <taxon>Pentapetalae</taxon>
        <taxon>asterids</taxon>
        <taxon>Ericales</taxon>
        <taxon>Actinidiaceae</taxon>
        <taxon>Actinidia</taxon>
    </lineage>
</organism>
<keyword evidence="3" id="KW-0238">DNA-binding</keyword>
<feature type="domain" description="DOG1" evidence="7">
    <location>
        <begin position="1"/>
        <end position="155"/>
    </location>
</feature>
<dbReference type="Proteomes" id="UP000241394">
    <property type="component" value="Chromosome LG27"/>
</dbReference>
<dbReference type="GO" id="GO:0006351">
    <property type="term" value="P:DNA-templated transcription"/>
    <property type="evidence" value="ECO:0007669"/>
    <property type="project" value="InterPro"/>
</dbReference>
<dbReference type="GO" id="GO:0005634">
    <property type="term" value="C:nucleus"/>
    <property type="evidence" value="ECO:0007669"/>
    <property type="project" value="UniProtKB-SubCell"/>
</dbReference>
<dbReference type="InterPro" id="IPR025422">
    <property type="entry name" value="TGA_domain"/>
</dbReference>
<dbReference type="PANTHER" id="PTHR45693:SF1">
    <property type="entry name" value="TRANSCRIPTION FACTOR PERIANTHIA"/>
    <property type="match status" value="1"/>
</dbReference>
<keyword evidence="4" id="KW-0010">Activator</keyword>
<comment type="subcellular location">
    <subcellularLocation>
        <location evidence="1">Nucleus</location>
    </subcellularLocation>
</comment>
<dbReference type="Pfam" id="PF14144">
    <property type="entry name" value="DOG1"/>
    <property type="match status" value="1"/>
</dbReference>
<dbReference type="PROSITE" id="PS51806">
    <property type="entry name" value="DOG1"/>
    <property type="match status" value="1"/>
</dbReference>
<evidence type="ECO:0000313" key="8">
    <source>
        <dbReference type="EMBL" id="PSR88255.1"/>
    </source>
</evidence>
<evidence type="ECO:0000256" key="4">
    <source>
        <dbReference type="ARBA" id="ARBA00023159"/>
    </source>
</evidence>
<dbReference type="OMA" id="GFCCSEL"/>
<comment type="caution">
    <text evidence="8">The sequence shown here is derived from an EMBL/GenBank/DDBJ whole genome shotgun (WGS) entry which is preliminary data.</text>
</comment>
<protein>
    <submittedName>
        <fullName evidence="8">Transcription factor PERIANTHIA like</fullName>
    </submittedName>
</protein>
<evidence type="ECO:0000259" key="7">
    <source>
        <dbReference type="PROSITE" id="PS51806"/>
    </source>
</evidence>
<dbReference type="InParanoid" id="A0A2R6PBA8"/>
<evidence type="ECO:0000256" key="2">
    <source>
        <dbReference type="ARBA" id="ARBA00023015"/>
    </source>
</evidence>
<dbReference type="OrthoDB" id="2015618at2759"/>
<evidence type="ECO:0000256" key="1">
    <source>
        <dbReference type="ARBA" id="ARBA00004123"/>
    </source>
</evidence>
<sequence length="155" mass="17139">MINDMRSSVNSHVGDNELWVLVDGVMSHYDEIFRLKGIGAKSDVFHLLLGMWKTPAERCFMWLGGFCSSELLNILGNQLEPLKDQQLMGICNPQQSSQQAEDALSQGVEALQQSLVDTLSSNFLGHTGSGNVADYMEQMAIAMGKLATLENFLIR</sequence>
<keyword evidence="2" id="KW-0805">Transcription regulation</keyword>
<gene>
    <name evidence="8" type="ORF">CEY00_Acc31284</name>
</gene>
<evidence type="ECO:0000256" key="3">
    <source>
        <dbReference type="ARBA" id="ARBA00023125"/>
    </source>
</evidence>
<dbReference type="EMBL" id="NKQK01000027">
    <property type="protein sequence ID" value="PSR88255.1"/>
    <property type="molecule type" value="Genomic_DNA"/>
</dbReference>
<dbReference type="GO" id="GO:0043565">
    <property type="term" value="F:sequence-specific DNA binding"/>
    <property type="evidence" value="ECO:0007669"/>
    <property type="project" value="InterPro"/>
</dbReference>
<dbReference type="PANTHER" id="PTHR45693">
    <property type="entry name" value="TRANSCRIPTION FACTOR TGA9"/>
    <property type="match status" value="1"/>
</dbReference>
<keyword evidence="6" id="KW-0539">Nucleus</keyword>
<evidence type="ECO:0000256" key="6">
    <source>
        <dbReference type="ARBA" id="ARBA00023242"/>
    </source>
</evidence>
<reference evidence="8 9" key="1">
    <citation type="submission" date="2017-07" db="EMBL/GenBank/DDBJ databases">
        <title>An improved, manually edited Actinidia chinensis var. chinensis (kiwifruit) genome highlights the challenges associated with draft genomes and gene prediction in plants.</title>
        <authorList>
            <person name="Pilkington S."/>
            <person name="Crowhurst R."/>
            <person name="Hilario E."/>
            <person name="Nardozza S."/>
            <person name="Fraser L."/>
            <person name="Peng Y."/>
            <person name="Gunaseelan K."/>
            <person name="Simpson R."/>
            <person name="Tahir J."/>
            <person name="Deroles S."/>
            <person name="Templeton K."/>
            <person name="Luo Z."/>
            <person name="Davy M."/>
            <person name="Cheng C."/>
            <person name="Mcneilage M."/>
            <person name="Scaglione D."/>
            <person name="Liu Y."/>
            <person name="Zhang Q."/>
            <person name="Datson P."/>
            <person name="De Silva N."/>
            <person name="Gardiner S."/>
            <person name="Bassett H."/>
            <person name="Chagne D."/>
            <person name="Mccallum J."/>
            <person name="Dzierzon H."/>
            <person name="Deng C."/>
            <person name="Wang Y.-Y."/>
            <person name="Barron N."/>
            <person name="Manako K."/>
            <person name="Bowen J."/>
            <person name="Foster T."/>
            <person name="Erridge Z."/>
            <person name="Tiffin H."/>
            <person name="Waite C."/>
            <person name="Davies K."/>
            <person name="Grierson E."/>
            <person name="Laing W."/>
            <person name="Kirk R."/>
            <person name="Chen X."/>
            <person name="Wood M."/>
            <person name="Montefiori M."/>
            <person name="Brummell D."/>
            <person name="Schwinn K."/>
            <person name="Catanach A."/>
            <person name="Fullerton C."/>
            <person name="Li D."/>
            <person name="Meiyalaghan S."/>
            <person name="Nieuwenhuizen N."/>
            <person name="Read N."/>
            <person name="Prakash R."/>
            <person name="Hunter D."/>
            <person name="Zhang H."/>
            <person name="Mckenzie M."/>
            <person name="Knabel M."/>
            <person name="Harris A."/>
            <person name="Allan A."/>
            <person name="Chen A."/>
            <person name="Janssen B."/>
            <person name="Plunkett B."/>
            <person name="Dwamena C."/>
            <person name="Voogd C."/>
            <person name="Leif D."/>
            <person name="Lafferty D."/>
            <person name="Souleyre E."/>
            <person name="Varkonyi-Gasic E."/>
            <person name="Gambi F."/>
            <person name="Hanley J."/>
            <person name="Yao J.-L."/>
            <person name="Cheung J."/>
            <person name="David K."/>
            <person name="Warren B."/>
            <person name="Marsh K."/>
            <person name="Snowden K."/>
            <person name="Lin-Wang K."/>
            <person name="Brian L."/>
            <person name="Martinez-Sanchez M."/>
            <person name="Wang M."/>
            <person name="Ileperuma N."/>
            <person name="Macnee N."/>
            <person name="Campin R."/>
            <person name="Mcatee P."/>
            <person name="Drummond R."/>
            <person name="Espley R."/>
            <person name="Ireland H."/>
            <person name="Wu R."/>
            <person name="Atkinson R."/>
            <person name="Karunairetnam S."/>
            <person name="Bulley S."/>
            <person name="Chunkath S."/>
            <person name="Hanley Z."/>
            <person name="Storey R."/>
            <person name="Thrimawithana A."/>
            <person name="Thomson S."/>
            <person name="David C."/>
            <person name="Testolin R."/>
        </authorList>
    </citation>
    <scope>NUCLEOTIDE SEQUENCE [LARGE SCALE GENOMIC DNA]</scope>
    <source>
        <strain evidence="9">cv. Red5</strain>
        <tissue evidence="8">Young leaf</tissue>
    </source>
</reference>
<reference evidence="9" key="2">
    <citation type="journal article" date="2018" name="BMC Genomics">
        <title>A manually annotated Actinidia chinensis var. chinensis (kiwifruit) genome highlights the challenges associated with draft genomes and gene prediction in plants.</title>
        <authorList>
            <person name="Pilkington S.M."/>
            <person name="Crowhurst R."/>
            <person name="Hilario E."/>
            <person name="Nardozza S."/>
            <person name="Fraser L."/>
            <person name="Peng Y."/>
            <person name="Gunaseelan K."/>
            <person name="Simpson R."/>
            <person name="Tahir J."/>
            <person name="Deroles S.C."/>
            <person name="Templeton K."/>
            <person name="Luo Z."/>
            <person name="Davy M."/>
            <person name="Cheng C."/>
            <person name="McNeilage M."/>
            <person name="Scaglione D."/>
            <person name="Liu Y."/>
            <person name="Zhang Q."/>
            <person name="Datson P."/>
            <person name="De Silva N."/>
            <person name="Gardiner S.E."/>
            <person name="Bassett H."/>
            <person name="Chagne D."/>
            <person name="McCallum J."/>
            <person name="Dzierzon H."/>
            <person name="Deng C."/>
            <person name="Wang Y.Y."/>
            <person name="Barron L."/>
            <person name="Manako K."/>
            <person name="Bowen J."/>
            <person name="Foster T.M."/>
            <person name="Erridge Z.A."/>
            <person name="Tiffin H."/>
            <person name="Waite C.N."/>
            <person name="Davies K.M."/>
            <person name="Grierson E.P."/>
            <person name="Laing W.A."/>
            <person name="Kirk R."/>
            <person name="Chen X."/>
            <person name="Wood M."/>
            <person name="Montefiori M."/>
            <person name="Brummell D.A."/>
            <person name="Schwinn K.E."/>
            <person name="Catanach A."/>
            <person name="Fullerton C."/>
            <person name="Li D."/>
            <person name="Meiyalaghan S."/>
            <person name="Nieuwenhuizen N."/>
            <person name="Read N."/>
            <person name="Prakash R."/>
            <person name="Hunter D."/>
            <person name="Zhang H."/>
            <person name="McKenzie M."/>
            <person name="Knabel M."/>
            <person name="Harris A."/>
            <person name="Allan A.C."/>
            <person name="Gleave A."/>
            <person name="Chen A."/>
            <person name="Janssen B.J."/>
            <person name="Plunkett B."/>
            <person name="Ampomah-Dwamena C."/>
            <person name="Voogd C."/>
            <person name="Leif D."/>
            <person name="Lafferty D."/>
            <person name="Souleyre E.J.F."/>
            <person name="Varkonyi-Gasic E."/>
            <person name="Gambi F."/>
            <person name="Hanley J."/>
            <person name="Yao J.L."/>
            <person name="Cheung J."/>
            <person name="David K.M."/>
            <person name="Warren B."/>
            <person name="Marsh K."/>
            <person name="Snowden K.C."/>
            <person name="Lin-Wang K."/>
            <person name="Brian L."/>
            <person name="Martinez-Sanchez M."/>
            <person name="Wang M."/>
            <person name="Ileperuma N."/>
            <person name="Macnee N."/>
            <person name="Campin R."/>
            <person name="McAtee P."/>
            <person name="Drummond R.S.M."/>
            <person name="Espley R.V."/>
            <person name="Ireland H.S."/>
            <person name="Wu R."/>
            <person name="Atkinson R.G."/>
            <person name="Karunairetnam S."/>
            <person name="Bulley S."/>
            <person name="Chunkath S."/>
            <person name="Hanley Z."/>
            <person name="Storey R."/>
            <person name="Thrimawithana A.H."/>
            <person name="Thomson S."/>
            <person name="David C."/>
            <person name="Testolin R."/>
            <person name="Huang H."/>
            <person name="Hellens R.P."/>
            <person name="Schaffer R.J."/>
        </authorList>
    </citation>
    <scope>NUCLEOTIDE SEQUENCE [LARGE SCALE GENOMIC DNA]</scope>
    <source>
        <strain evidence="9">cv. Red5</strain>
    </source>
</reference>
<name>A0A2R6PBA8_ACTCC</name>
<dbReference type="AlphaFoldDB" id="A0A2R6PBA8"/>
<evidence type="ECO:0000313" key="9">
    <source>
        <dbReference type="Proteomes" id="UP000241394"/>
    </source>
</evidence>
<dbReference type="Gramene" id="PSR88255">
    <property type="protein sequence ID" value="PSR88255"/>
    <property type="gene ID" value="CEY00_Acc31284"/>
</dbReference>
<keyword evidence="5" id="KW-0804">Transcription</keyword>
<evidence type="ECO:0000256" key="5">
    <source>
        <dbReference type="ARBA" id="ARBA00023163"/>
    </source>
</evidence>
<keyword evidence="9" id="KW-1185">Reference proteome</keyword>